<proteinExistence type="predicted"/>
<gene>
    <name evidence="1" type="ORF">TIFTF001_021334</name>
</gene>
<accession>A0AA88DDK1</accession>
<organism evidence="1 2">
    <name type="scientific">Ficus carica</name>
    <name type="common">Common fig</name>
    <dbReference type="NCBI Taxonomy" id="3494"/>
    <lineage>
        <taxon>Eukaryota</taxon>
        <taxon>Viridiplantae</taxon>
        <taxon>Streptophyta</taxon>
        <taxon>Embryophyta</taxon>
        <taxon>Tracheophyta</taxon>
        <taxon>Spermatophyta</taxon>
        <taxon>Magnoliopsida</taxon>
        <taxon>eudicotyledons</taxon>
        <taxon>Gunneridae</taxon>
        <taxon>Pentapetalae</taxon>
        <taxon>rosids</taxon>
        <taxon>fabids</taxon>
        <taxon>Rosales</taxon>
        <taxon>Moraceae</taxon>
        <taxon>Ficeae</taxon>
        <taxon>Ficus</taxon>
    </lineage>
</organism>
<reference evidence="1" key="1">
    <citation type="submission" date="2023-07" db="EMBL/GenBank/DDBJ databases">
        <title>draft genome sequence of fig (Ficus carica).</title>
        <authorList>
            <person name="Takahashi T."/>
            <person name="Nishimura K."/>
        </authorList>
    </citation>
    <scope>NUCLEOTIDE SEQUENCE</scope>
</reference>
<dbReference type="AlphaFoldDB" id="A0AA88DDK1"/>
<name>A0AA88DDK1_FICCA</name>
<evidence type="ECO:0000313" key="2">
    <source>
        <dbReference type="Proteomes" id="UP001187192"/>
    </source>
</evidence>
<dbReference type="Proteomes" id="UP001187192">
    <property type="component" value="Unassembled WGS sequence"/>
</dbReference>
<keyword evidence="2" id="KW-1185">Reference proteome</keyword>
<evidence type="ECO:0000313" key="1">
    <source>
        <dbReference type="EMBL" id="GMN52196.1"/>
    </source>
</evidence>
<comment type="caution">
    <text evidence="1">The sequence shown here is derived from an EMBL/GenBank/DDBJ whole genome shotgun (WGS) entry which is preliminary data.</text>
</comment>
<sequence>MLNKDACHSFEAGNLNFHYMIQIEIVHRLAPLQSSDRVFNEEGVKAAGGTGGGTAQMIDCILALAVCNAGHHFLTSQPHLFI</sequence>
<protein>
    <submittedName>
        <fullName evidence="1">Uncharacterized protein</fullName>
    </submittedName>
</protein>
<dbReference type="EMBL" id="BTGU01000041">
    <property type="protein sequence ID" value="GMN52196.1"/>
    <property type="molecule type" value="Genomic_DNA"/>
</dbReference>